<feature type="binding site" evidence="3">
    <location>
        <position position="207"/>
    </location>
    <ligand>
        <name>Zn(2+)</name>
        <dbReference type="ChEBI" id="CHEBI:29105"/>
        <label>1</label>
        <note>catalytic</note>
    </ligand>
</feature>
<evidence type="ECO:0000256" key="1">
    <source>
        <dbReference type="PIRSR" id="PIRSR001359-1"/>
    </source>
</evidence>
<keyword evidence="3" id="KW-0479">Metal-binding</keyword>
<feature type="binding site" evidence="3">
    <location>
        <position position="103"/>
    </location>
    <ligand>
        <name>Zn(2+)</name>
        <dbReference type="ChEBI" id="CHEBI:29105"/>
        <label>2</label>
    </ligand>
</feature>
<dbReference type="PIRSF" id="PIRSF001359">
    <property type="entry name" value="F_bP_aldolase_II"/>
    <property type="match status" value="1"/>
</dbReference>
<dbReference type="NCBIfam" id="TIGR00167">
    <property type="entry name" value="cbbA"/>
    <property type="match status" value="1"/>
</dbReference>
<dbReference type="KEGG" id="surl:BI350_14865"/>
<protein>
    <submittedName>
        <fullName evidence="4">Fructose-bisphosphate aldolase</fullName>
    </submittedName>
</protein>
<reference evidence="4 5" key="1">
    <citation type="submission" date="2016-09" db="EMBL/GenBank/DDBJ databases">
        <title>Complete genome sequence of the Lysinibacillus sphaericus LMG 22257, a specie of Bacillus with ureolytic activity that can effectively biodeposit calcium carbonate.</title>
        <authorList>
            <person name="Yan W."/>
        </authorList>
    </citation>
    <scope>NUCLEOTIDE SEQUENCE [LARGE SCALE GENOMIC DNA]</scope>
    <source>
        <strain evidence="4 5">LMG 22257</strain>
    </source>
</reference>
<dbReference type="PANTHER" id="PTHR30304:SF0">
    <property type="entry name" value="D-TAGATOSE-1,6-BISPHOSPHATE ALDOLASE SUBUNIT GATY-RELATED"/>
    <property type="match status" value="1"/>
</dbReference>
<dbReference type="InterPro" id="IPR000771">
    <property type="entry name" value="FBA_II"/>
</dbReference>
<dbReference type="GO" id="GO:0005975">
    <property type="term" value="P:carbohydrate metabolic process"/>
    <property type="evidence" value="ECO:0007669"/>
    <property type="project" value="InterPro"/>
</dbReference>
<dbReference type="Gene3D" id="3.20.20.70">
    <property type="entry name" value="Aldolase class I"/>
    <property type="match status" value="1"/>
</dbReference>
<dbReference type="CDD" id="cd00947">
    <property type="entry name" value="TBP_aldolase_IIB"/>
    <property type="match status" value="1"/>
</dbReference>
<dbReference type="Pfam" id="PF01116">
    <property type="entry name" value="F_bP_aldolase"/>
    <property type="match status" value="1"/>
</dbReference>
<feature type="binding site" evidence="2">
    <location>
        <begin position="229"/>
        <end position="232"/>
    </location>
    <ligand>
        <name>dihydroxyacetone phosphate</name>
        <dbReference type="ChEBI" id="CHEBI:57642"/>
    </ligand>
</feature>
<evidence type="ECO:0000313" key="4">
    <source>
        <dbReference type="EMBL" id="AOV08694.1"/>
    </source>
</evidence>
<accession>A0A1D8JIZ8</accession>
<feature type="binding site" evidence="3">
    <location>
        <position position="179"/>
    </location>
    <ligand>
        <name>Zn(2+)</name>
        <dbReference type="ChEBI" id="CHEBI:29105"/>
        <label>1</label>
        <note>catalytic</note>
    </ligand>
</feature>
<dbReference type="GO" id="GO:0008270">
    <property type="term" value="F:zinc ion binding"/>
    <property type="evidence" value="ECO:0007669"/>
    <property type="project" value="InterPro"/>
</dbReference>
<evidence type="ECO:0000256" key="3">
    <source>
        <dbReference type="PIRSR" id="PIRSR001359-3"/>
    </source>
</evidence>
<dbReference type="InterPro" id="IPR013785">
    <property type="entry name" value="Aldolase_TIM"/>
</dbReference>
<dbReference type="GO" id="GO:0016832">
    <property type="term" value="F:aldehyde-lyase activity"/>
    <property type="evidence" value="ECO:0007669"/>
    <property type="project" value="InterPro"/>
</dbReference>
<dbReference type="AlphaFoldDB" id="A0A1D8JIZ8"/>
<feature type="active site" description="Proton donor" evidence="1">
    <location>
        <position position="81"/>
    </location>
</feature>
<organism evidence="4 5">
    <name type="scientific">Sporosarcina ureilytica</name>
    <dbReference type="NCBI Taxonomy" id="298596"/>
    <lineage>
        <taxon>Bacteria</taxon>
        <taxon>Bacillati</taxon>
        <taxon>Bacillota</taxon>
        <taxon>Bacilli</taxon>
        <taxon>Bacillales</taxon>
        <taxon>Caryophanaceae</taxon>
        <taxon>Sporosarcina</taxon>
    </lineage>
</organism>
<comment type="cofactor">
    <cofactor evidence="3">
        <name>Zn(2+)</name>
        <dbReference type="ChEBI" id="CHEBI:29105"/>
    </cofactor>
    <text evidence="3">Binds 2 Zn(2+) ions per subunit. One is catalytic and the other provides a structural contribution.</text>
</comment>
<dbReference type="Proteomes" id="UP000185746">
    <property type="component" value="Chromosome"/>
</dbReference>
<dbReference type="SUPFAM" id="SSF51569">
    <property type="entry name" value="Aldolase"/>
    <property type="match status" value="1"/>
</dbReference>
<gene>
    <name evidence="4" type="ORF">BI350_14865</name>
</gene>
<name>A0A1D8JIZ8_9BACL</name>
<feature type="binding site" evidence="2">
    <location>
        <begin position="208"/>
        <end position="210"/>
    </location>
    <ligand>
        <name>dihydroxyacetone phosphate</name>
        <dbReference type="ChEBI" id="CHEBI:57642"/>
    </ligand>
</feature>
<sequence>MLVSSKKIFNIALKKRFAIPATNFVDQNTLRAYIAVAEKKKLPLIISFAQAHDEVMCLKEAALLGKFYAQHASVPIVLHLDHGQEIDFVKRAVDLGFTSVMIDASQDSFEENVKKTKEVIAYAHSRGVVVEAEIGHVGSGENYENHEHSESFYTTVEDAKRFYEKTEVDSLAISIGTAHGNYVGTPEINFERLSEISKAVPVPLVLHGGSSSGEDNLYRCALSNIVKINIFTDLINASVENIAGERRNYFEVQAQMRSDIGQCLDKYYSIFNTQKIVI</sequence>
<dbReference type="EMBL" id="CP017560">
    <property type="protein sequence ID" value="AOV08694.1"/>
    <property type="molecule type" value="Genomic_DNA"/>
</dbReference>
<proteinExistence type="predicted"/>
<feature type="binding site" evidence="3">
    <location>
        <position position="82"/>
    </location>
    <ligand>
        <name>Zn(2+)</name>
        <dbReference type="ChEBI" id="CHEBI:29105"/>
        <label>1</label>
        <note>catalytic</note>
    </ligand>
</feature>
<evidence type="ECO:0000313" key="5">
    <source>
        <dbReference type="Proteomes" id="UP000185746"/>
    </source>
</evidence>
<dbReference type="PROSITE" id="PS00806">
    <property type="entry name" value="ALDOLASE_CLASS_II_2"/>
    <property type="match status" value="1"/>
</dbReference>
<keyword evidence="3" id="KW-0862">Zinc</keyword>
<feature type="binding site" evidence="3">
    <location>
        <position position="133"/>
    </location>
    <ligand>
        <name>Zn(2+)</name>
        <dbReference type="ChEBI" id="CHEBI:29105"/>
        <label>2</label>
    </ligand>
</feature>
<feature type="binding site" evidence="2">
    <location>
        <position position="180"/>
    </location>
    <ligand>
        <name>dihydroxyacetone phosphate</name>
        <dbReference type="ChEBI" id="CHEBI:57642"/>
    </ligand>
</feature>
<dbReference type="RefSeq" id="WP_075528860.1">
    <property type="nucleotide sequence ID" value="NZ_CP017560.1"/>
</dbReference>
<dbReference type="InterPro" id="IPR050246">
    <property type="entry name" value="Class_II_FBP_aldolase"/>
</dbReference>
<evidence type="ECO:0000256" key="2">
    <source>
        <dbReference type="PIRSR" id="PIRSR001359-2"/>
    </source>
</evidence>
<dbReference type="PANTHER" id="PTHR30304">
    <property type="entry name" value="D-TAGATOSE-1,6-BISPHOSPHATE ALDOLASE"/>
    <property type="match status" value="1"/>
</dbReference>
<keyword evidence="5" id="KW-1185">Reference proteome</keyword>